<evidence type="ECO:0000259" key="1">
    <source>
        <dbReference type="Pfam" id="PF06114"/>
    </source>
</evidence>
<dbReference type="Gene3D" id="1.10.10.2910">
    <property type="match status" value="1"/>
</dbReference>
<sequence>MITAKRRAEIEKIVRGMHQEIINSAKLRYRCGLPPYPQLFSPDAAIEKYGYSYEIRETMPSAQASHHNQTAGMIDTEQGIVMVSSDLKYETQRFTTAHELGHLVLHESLPGMRQHRDRPVTGELMGPRDPIEEEADYFAAVWLAPAPTVKHYFRERFGNIPLVLNETTAFHVAGYKGGPDLMASKPGSLAFPIAVARAGSFNGNRFESLAHFFGLSPMAMGIRLRELGLVAY</sequence>
<dbReference type="PANTHER" id="PTHR43236">
    <property type="entry name" value="ANTITOXIN HIGA1"/>
    <property type="match status" value="1"/>
</dbReference>
<dbReference type="Pfam" id="PF06114">
    <property type="entry name" value="Peptidase_M78"/>
    <property type="match status" value="1"/>
</dbReference>
<dbReference type="EMBL" id="CAJNBH010000009">
    <property type="protein sequence ID" value="CAE6761201.1"/>
    <property type="molecule type" value="Genomic_DNA"/>
</dbReference>
<reference evidence="2 3" key="1">
    <citation type="submission" date="2021-02" db="EMBL/GenBank/DDBJ databases">
        <authorList>
            <person name="Vanwijnsberghe S."/>
        </authorList>
    </citation>
    <scope>NUCLEOTIDE SEQUENCE [LARGE SCALE GENOMIC DNA]</scope>
    <source>
        <strain evidence="2 3">R-69776</strain>
    </source>
</reference>
<accession>A0ABM8RMI5</accession>
<gene>
    <name evidence="2" type="ORF">R69776_03381</name>
</gene>
<dbReference type="RefSeq" id="WP_234476801.1">
    <property type="nucleotide sequence ID" value="NZ_CAJNBH010000009.1"/>
</dbReference>
<dbReference type="InterPro" id="IPR052345">
    <property type="entry name" value="Rad_response_metalloprotease"/>
</dbReference>
<dbReference type="Proteomes" id="UP000673821">
    <property type="component" value="Unassembled WGS sequence"/>
</dbReference>
<dbReference type="PANTHER" id="PTHR43236:SF2">
    <property type="entry name" value="BLL0069 PROTEIN"/>
    <property type="match status" value="1"/>
</dbReference>
<proteinExistence type="predicted"/>
<evidence type="ECO:0000313" key="3">
    <source>
        <dbReference type="Proteomes" id="UP000673821"/>
    </source>
</evidence>
<protein>
    <recommendedName>
        <fullName evidence="1">IrrE N-terminal-like domain-containing protein</fullName>
    </recommendedName>
</protein>
<evidence type="ECO:0000313" key="2">
    <source>
        <dbReference type="EMBL" id="CAE6761201.1"/>
    </source>
</evidence>
<name>A0ABM8RMI5_9BURK</name>
<comment type="caution">
    <text evidence="2">The sequence shown here is derived from an EMBL/GenBank/DDBJ whole genome shotgun (WGS) entry which is preliminary data.</text>
</comment>
<feature type="domain" description="IrrE N-terminal-like" evidence="1">
    <location>
        <begin position="72"/>
        <end position="152"/>
    </location>
</feature>
<organism evidence="2 3">
    <name type="scientific">Paraburkholderia nemoris</name>
    <dbReference type="NCBI Taxonomy" id="2793076"/>
    <lineage>
        <taxon>Bacteria</taxon>
        <taxon>Pseudomonadati</taxon>
        <taxon>Pseudomonadota</taxon>
        <taxon>Betaproteobacteria</taxon>
        <taxon>Burkholderiales</taxon>
        <taxon>Burkholderiaceae</taxon>
        <taxon>Paraburkholderia</taxon>
    </lineage>
</organism>
<keyword evidence="3" id="KW-1185">Reference proteome</keyword>
<dbReference type="InterPro" id="IPR010359">
    <property type="entry name" value="IrrE_HExxH"/>
</dbReference>